<dbReference type="InterPro" id="IPR006089">
    <property type="entry name" value="Acyl-CoA_DH_CS"/>
</dbReference>
<gene>
    <name evidence="10" type="ORF">ALGA_3866</name>
</gene>
<organism evidence="10 11">
    <name type="scientific">Labilibaculum antarcticum</name>
    <dbReference type="NCBI Taxonomy" id="1717717"/>
    <lineage>
        <taxon>Bacteria</taxon>
        <taxon>Pseudomonadati</taxon>
        <taxon>Bacteroidota</taxon>
        <taxon>Bacteroidia</taxon>
        <taxon>Marinilabiliales</taxon>
        <taxon>Marinifilaceae</taxon>
        <taxon>Labilibaculum</taxon>
    </lineage>
</organism>
<dbReference type="Pfam" id="PF02770">
    <property type="entry name" value="Acyl-CoA_dh_M"/>
    <property type="match status" value="1"/>
</dbReference>
<keyword evidence="3 6" id="KW-0285">Flavoprotein</keyword>
<evidence type="ECO:0000256" key="6">
    <source>
        <dbReference type="RuleBase" id="RU362125"/>
    </source>
</evidence>
<evidence type="ECO:0000259" key="9">
    <source>
        <dbReference type="Pfam" id="PF02771"/>
    </source>
</evidence>
<keyword evidence="11" id="KW-1185">Reference proteome</keyword>
<dbReference type="InterPro" id="IPR037069">
    <property type="entry name" value="AcylCoA_DH/ox_N_sf"/>
</dbReference>
<evidence type="ECO:0000313" key="10">
    <source>
        <dbReference type="EMBL" id="BAX82158.1"/>
    </source>
</evidence>
<evidence type="ECO:0000256" key="4">
    <source>
        <dbReference type="ARBA" id="ARBA00022827"/>
    </source>
</evidence>
<feature type="domain" description="Acyl-CoA dehydrogenase/oxidase C-terminal" evidence="7">
    <location>
        <begin position="231"/>
        <end position="378"/>
    </location>
</feature>
<dbReference type="PANTHER" id="PTHR43884:SF12">
    <property type="entry name" value="ISOVALERYL-COA DEHYDROGENASE, MITOCHONDRIAL-RELATED"/>
    <property type="match status" value="1"/>
</dbReference>
<keyword evidence="5 6" id="KW-0560">Oxidoreductase</keyword>
<dbReference type="Pfam" id="PF00441">
    <property type="entry name" value="Acyl-CoA_dh_1"/>
    <property type="match status" value="1"/>
</dbReference>
<dbReference type="GO" id="GO:0003995">
    <property type="term" value="F:acyl-CoA dehydrogenase activity"/>
    <property type="evidence" value="ECO:0007669"/>
    <property type="project" value="InterPro"/>
</dbReference>
<dbReference type="InterPro" id="IPR009075">
    <property type="entry name" value="AcylCo_DH/oxidase_C"/>
</dbReference>
<evidence type="ECO:0000256" key="5">
    <source>
        <dbReference type="ARBA" id="ARBA00023002"/>
    </source>
</evidence>
<evidence type="ECO:0000256" key="1">
    <source>
        <dbReference type="ARBA" id="ARBA00001974"/>
    </source>
</evidence>
<dbReference type="InterPro" id="IPR046373">
    <property type="entry name" value="Acyl-CoA_Oxase/DH_mid-dom_sf"/>
</dbReference>
<comment type="cofactor">
    <cofactor evidence="1 6">
        <name>FAD</name>
        <dbReference type="ChEBI" id="CHEBI:57692"/>
    </cofactor>
</comment>
<dbReference type="InterPro" id="IPR006091">
    <property type="entry name" value="Acyl-CoA_Oxase/DH_mid-dom"/>
</dbReference>
<comment type="similarity">
    <text evidence="2 6">Belongs to the acyl-CoA dehydrogenase family.</text>
</comment>
<dbReference type="FunFam" id="1.10.540.10:FF:000002">
    <property type="entry name" value="Acyl-CoA dehydrogenase FadE19"/>
    <property type="match status" value="1"/>
</dbReference>
<sequence length="381" mass="42308">MLPYLNDEHDTIRKAVRDFAERDIKPLAQELDEKEEFSIELTQKMGEMGLFGMTLPEKYGGHNTDYLSYIIAVEEIARVDGSHAATLAAHNSLGIGPLYEFGNEEQKLKYLPGLCSGKELWAFGLTEPEAGSDSRGSKTFAKDKGDRWEINGSKIFITNGSTPLCSGVTVQAVTAIKGNEKEFTTFIVEKGTSGWTSKAMHGKMMWRASDTSEMFFDDCSIPKENILGVRGMGSKVMLKTLDSGRLSIAAMGLGCAQGAYELALAYAKERKQFGKTLSKFQAISFKLADMALKIELARNLLYKACWLKDIGEEYGKEAAMAKLYCSEIAKEVADEAVQIHGGYGLMKEYPVERFYRDQRLLQIGEGTSEIQRMVISRYIGC</sequence>
<dbReference type="Gene3D" id="1.20.140.10">
    <property type="entry name" value="Butyryl-CoA Dehydrogenase, subunit A, domain 3"/>
    <property type="match status" value="1"/>
</dbReference>
<feature type="domain" description="Acyl-CoA dehydrogenase/oxidase N-terminal" evidence="9">
    <location>
        <begin position="6"/>
        <end position="118"/>
    </location>
</feature>
<evidence type="ECO:0000256" key="3">
    <source>
        <dbReference type="ARBA" id="ARBA00022630"/>
    </source>
</evidence>
<dbReference type="PIRSF" id="PIRSF016578">
    <property type="entry name" value="HsaA"/>
    <property type="match status" value="1"/>
</dbReference>
<dbReference type="SUPFAM" id="SSF56645">
    <property type="entry name" value="Acyl-CoA dehydrogenase NM domain-like"/>
    <property type="match status" value="1"/>
</dbReference>
<reference evidence="10 11" key="1">
    <citation type="journal article" date="2018" name="Mar. Genomics">
        <title>Complete genome sequence of Marinifilaceae bacterium strain SPP2, isolated from the Antarctic marine sediment.</title>
        <authorList>
            <person name="Watanabe M."/>
            <person name="Kojima H."/>
            <person name="Fukui M."/>
        </authorList>
    </citation>
    <scope>NUCLEOTIDE SEQUENCE [LARGE SCALE GENOMIC DNA]</scope>
    <source>
        <strain evidence="10 11">SPP2</strain>
    </source>
</reference>
<accession>A0A1Y1CNZ9</accession>
<dbReference type="SUPFAM" id="SSF47203">
    <property type="entry name" value="Acyl-CoA dehydrogenase C-terminal domain-like"/>
    <property type="match status" value="1"/>
</dbReference>
<dbReference type="EMBL" id="AP018042">
    <property type="protein sequence ID" value="BAX82158.1"/>
    <property type="molecule type" value="Genomic_DNA"/>
</dbReference>
<keyword evidence="4 6" id="KW-0274">FAD</keyword>
<name>A0A1Y1CNZ9_9BACT</name>
<dbReference type="PANTHER" id="PTHR43884">
    <property type="entry name" value="ACYL-COA DEHYDROGENASE"/>
    <property type="match status" value="1"/>
</dbReference>
<protein>
    <submittedName>
        <fullName evidence="10">Acyl-CoA dehydrogenase</fullName>
    </submittedName>
</protein>
<dbReference type="GO" id="GO:0050660">
    <property type="term" value="F:flavin adenine dinucleotide binding"/>
    <property type="evidence" value="ECO:0007669"/>
    <property type="project" value="InterPro"/>
</dbReference>
<dbReference type="FunFam" id="1.20.140.10:FF:000001">
    <property type="entry name" value="Acyl-CoA dehydrogenase"/>
    <property type="match status" value="1"/>
</dbReference>
<dbReference type="InterPro" id="IPR036250">
    <property type="entry name" value="AcylCo_DH-like_C"/>
</dbReference>
<dbReference type="RefSeq" id="WP_096432222.1">
    <property type="nucleotide sequence ID" value="NZ_AP018042.1"/>
</dbReference>
<evidence type="ECO:0000256" key="2">
    <source>
        <dbReference type="ARBA" id="ARBA00009347"/>
    </source>
</evidence>
<dbReference type="PROSITE" id="PS00072">
    <property type="entry name" value="ACYL_COA_DH_1"/>
    <property type="match status" value="1"/>
</dbReference>
<dbReference type="PROSITE" id="PS00073">
    <property type="entry name" value="ACYL_COA_DH_2"/>
    <property type="match status" value="1"/>
</dbReference>
<feature type="domain" description="Acyl-CoA oxidase/dehydrogenase middle" evidence="8">
    <location>
        <begin position="122"/>
        <end position="219"/>
    </location>
</feature>
<dbReference type="Pfam" id="PF02771">
    <property type="entry name" value="Acyl-CoA_dh_N"/>
    <property type="match status" value="1"/>
</dbReference>
<evidence type="ECO:0000259" key="7">
    <source>
        <dbReference type="Pfam" id="PF00441"/>
    </source>
</evidence>
<dbReference type="Proteomes" id="UP000218267">
    <property type="component" value="Chromosome"/>
</dbReference>
<dbReference type="KEGG" id="mbas:ALGA_3866"/>
<dbReference type="InterPro" id="IPR009100">
    <property type="entry name" value="AcylCoA_DH/oxidase_NM_dom_sf"/>
</dbReference>
<reference evidence="11" key="2">
    <citation type="journal article" date="2020" name="Antonie Van Leeuwenhoek">
        <title>Labilibaculum antarcticum sp. nov., a novel facultative anaerobic, psychrotorelant bacterium isolated from marine sediment of Antarctica.</title>
        <authorList>
            <person name="Watanabe M."/>
            <person name="Kojima H."/>
            <person name="Fukui M."/>
        </authorList>
    </citation>
    <scope>NUCLEOTIDE SEQUENCE [LARGE SCALE GENOMIC DNA]</scope>
    <source>
        <strain evidence="11">SPP2</strain>
    </source>
</reference>
<dbReference type="FunFam" id="2.40.110.10:FF:000002">
    <property type="entry name" value="Acyl-CoA dehydrogenase fadE12"/>
    <property type="match status" value="1"/>
</dbReference>
<dbReference type="AlphaFoldDB" id="A0A1Y1CNZ9"/>
<proteinExistence type="inferred from homology"/>
<evidence type="ECO:0000259" key="8">
    <source>
        <dbReference type="Pfam" id="PF02770"/>
    </source>
</evidence>
<dbReference type="Gene3D" id="1.10.540.10">
    <property type="entry name" value="Acyl-CoA dehydrogenase/oxidase, N-terminal domain"/>
    <property type="match status" value="1"/>
</dbReference>
<evidence type="ECO:0000313" key="11">
    <source>
        <dbReference type="Proteomes" id="UP000218267"/>
    </source>
</evidence>
<dbReference type="InterPro" id="IPR013786">
    <property type="entry name" value="AcylCoA_DH/ox_N"/>
</dbReference>
<dbReference type="Gene3D" id="2.40.110.10">
    <property type="entry name" value="Butyryl-CoA Dehydrogenase, subunit A, domain 2"/>
    <property type="match status" value="1"/>
</dbReference>
<dbReference type="OrthoDB" id="9802867at2"/>